<feature type="binding site" evidence="12">
    <location>
        <position position="135"/>
    </location>
    <ligand>
        <name>FAD</name>
        <dbReference type="ChEBI" id="CHEBI:57692"/>
    </ligand>
</feature>
<evidence type="ECO:0000259" key="14">
    <source>
        <dbReference type="Pfam" id="PF14749"/>
    </source>
</evidence>
<dbReference type="PANTHER" id="PTHR10909">
    <property type="entry name" value="ELECTRON TRANSPORT OXIDOREDUCTASE"/>
    <property type="match status" value="1"/>
</dbReference>
<dbReference type="SUPFAM" id="SSF56645">
    <property type="entry name" value="Acyl-CoA dehydrogenase NM domain-like"/>
    <property type="match status" value="1"/>
</dbReference>
<evidence type="ECO:0000259" key="15">
    <source>
        <dbReference type="Pfam" id="PF22924"/>
    </source>
</evidence>
<accession>A0A0C9S4N3</accession>
<feature type="active site" description="Proton acceptor" evidence="11">
    <location>
        <position position="420"/>
    </location>
</feature>
<comment type="similarity">
    <text evidence="3 10">Belongs to the acyl-CoA oxidase family.</text>
</comment>
<reference evidence="16" key="1">
    <citation type="submission" date="2015-02" db="EMBL/GenBank/DDBJ databases">
        <title>A transcriptome of Wollemia nobilis - a relic of Gondwana.</title>
        <authorList>
            <person name="Chia J.Y."/>
            <person name="Leong Y.S."/>
            <person name="Abdul Karim S."/>
            <person name="Wan Azmi N."/>
            <person name="Hercus R."/>
            <person name="Croft L."/>
        </authorList>
    </citation>
    <scope>NUCLEOTIDE SEQUENCE</scope>
    <source>
        <strain evidence="16">MaeBrown</strain>
        <tissue evidence="16">Leaf</tissue>
    </source>
</reference>
<dbReference type="FunFam" id="1.20.140.10:FF:000005">
    <property type="entry name" value="Acyl-coenzyme A oxidase"/>
    <property type="match status" value="1"/>
</dbReference>
<dbReference type="FunFam" id="1.10.540.10:FF:000015">
    <property type="entry name" value="Acyl-coenzyme A oxidase"/>
    <property type="match status" value="1"/>
</dbReference>
<protein>
    <recommendedName>
        <fullName evidence="10">Acyl-coenzyme A oxidase</fullName>
    </recommendedName>
</protein>
<dbReference type="GO" id="GO:0005777">
    <property type="term" value="C:peroxisome"/>
    <property type="evidence" value="ECO:0007669"/>
    <property type="project" value="UniProtKB-SubCell"/>
</dbReference>
<evidence type="ECO:0000256" key="8">
    <source>
        <dbReference type="ARBA" id="ARBA00023098"/>
    </source>
</evidence>
<dbReference type="GO" id="GO:0071949">
    <property type="term" value="F:FAD binding"/>
    <property type="evidence" value="ECO:0007669"/>
    <property type="project" value="InterPro"/>
</dbReference>
<keyword evidence="6" id="KW-0276">Fatty acid metabolism</keyword>
<keyword evidence="5 10" id="KW-0274">FAD</keyword>
<dbReference type="Pfam" id="PF14749">
    <property type="entry name" value="Acyl-CoA_ox_N"/>
    <property type="match status" value="1"/>
</dbReference>
<dbReference type="SUPFAM" id="SSF47203">
    <property type="entry name" value="Acyl-CoA dehydrogenase C-terminal domain-like"/>
    <property type="match status" value="2"/>
</dbReference>
<evidence type="ECO:0000256" key="3">
    <source>
        <dbReference type="ARBA" id="ARBA00006288"/>
    </source>
</evidence>
<keyword evidence="7" id="KW-0560">Oxidoreductase</keyword>
<evidence type="ECO:0000256" key="9">
    <source>
        <dbReference type="ARBA" id="ARBA00023140"/>
    </source>
</evidence>
<sequence>MEDLARERAQATLDVNAMKILWAGGEEAFHFHNKLASLVAADPVFLKEDKPRLTRKELFLGGIRKAARCRELAIELGLSEGDARTLRTLRDDRAYDDLHWNMFVPVLRTQATPEQQRKWLPLATSMAIIGCYAQTELGHGSNVQGLETTATFDPSTDEFILNSPTLTSTKWWPGGLGKVATHAIVHARLILEKDYGVHAFIVQIRSLEDHKPLTTITVGDIGVKFGNGGNNSVDNGFLQFNHTRIPRTNLLMRMAIVTREGKYVRQNVPKQILYGGMIAAREIILMEASLNLSRAVTIAVRYSAVRRQFGLDDGNREIQVLDYITQQQKLFPLLATAYAFRIAGQWMELLYSEVMSQFESNNFSGLAEIHACTSGLKAITTSVTADAIEECRKACGGHGYLCSSGLPQLFAEYIPACTYEGDNTLLFIQVGKFIIKTILNMRRSPIPQGTAEYLTDIDMHTTKCCEVSQDDDWSNSNVILDAFKARAARLALPLSKRIQNFPNQDDGFEELSLDLVKVAEAHCQLIVLSKFVDKLQTDIPGLNVKQQLQLLCNIYGLSLLCDNIGDFLATGYMTKIQGSLARYHLRSLFSHVRPNAIALVDSFNHTDHYLGSVLGRYDGDVYTHLYVEALKDPFNSDVTDGYEEYLKPILKKQVMQVSKL</sequence>
<comment type="cofactor">
    <cofactor evidence="1">
        <name>FAD</name>
        <dbReference type="ChEBI" id="CHEBI:57692"/>
    </cofactor>
</comment>
<evidence type="ECO:0000256" key="11">
    <source>
        <dbReference type="PIRSR" id="PIRSR000168-1"/>
    </source>
</evidence>
<dbReference type="GO" id="GO:0055088">
    <property type="term" value="P:lipid homeostasis"/>
    <property type="evidence" value="ECO:0007669"/>
    <property type="project" value="TreeGrafter"/>
</dbReference>
<organism evidence="16">
    <name type="scientific">Wollemia nobilis</name>
    <dbReference type="NCBI Taxonomy" id="56998"/>
    <lineage>
        <taxon>Eukaryota</taxon>
        <taxon>Viridiplantae</taxon>
        <taxon>Streptophyta</taxon>
        <taxon>Embryophyta</taxon>
        <taxon>Tracheophyta</taxon>
        <taxon>Spermatophyta</taxon>
        <taxon>Pinopsida</taxon>
        <taxon>Pinidae</taxon>
        <taxon>Conifers II</taxon>
        <taxon>Araucariales</taxon>
        <taxon>Araucariaceae</taxon>
        <taxon>Wollemia</taxon>
    </lineage>
</organism>
<evidence type="ECO:0000313" key="16">
    <source>
        <dbReference type="EMBL" id="JAG85763.1"/>
    </source>
</evidence>
<dbReference type="FunFam" id="1.20.140.10:FF:000013">
    <property type="entry name" value="Acyl-coenzyme A oxidase"/>
    <property type="match status" value="1"/>
</dbReference>
<feature type="domain" description="Acyl-coenzyme A oxidase N-terminal" evidence="14">
    <location>
        <begin position="14"/>
        <end position="129"/>
    </location>
</feature>
<dbReference type="Gene3D" id="1.20.140.10">
    <property type="entry name" value="Butyryl-CoA Dehydrogenase, subunit A, domain 3"/>
    <property type="match status" value="2"/>
</dbReference>
<keyword evidence="8" id="KW-0443">Lipid metabolism</keyword>
<evidence type="ECO:0000256" key="4">
    <source>
        <dbReference type="ARBA" id="ARBA00022630"/>
    </source>
</evidence>
<evidence type="ECO:0000256" key="10">
    <source>
        <dbReference type="PIRNR" id="PIRNR000168"/>
    </source>
</evidence>
<dbReference type="PIRSF" id="PIRSF000168">
    <property type="entry name" value="Acyl-CoA_oxidase"/>
    <property type="match status" value="1"/>
</dbReference>
<evidence type="ECO:0000259" key="13">
    <source>
        <dbReference type="Pfam" id="PF01756"/>
    </source>
</evidence>
<dbReference type="PANTHER" id="PTHR10909:SF250">
    <property type="entry name" value="PEROXISOMAL ACYL-COENZYME A OXIDASE 1"/>
    <property type="match status" value="1"/>
</dbReference>
<dbReference type="InterPro" id="IPR029320">
    <property type="entry name" value="Acyl-CoA_ox_N"/>
</dbReference>
<dbReference type="Pfam" id="PF01756">
    <property type="entry name" value="ACOX"/>
    <property type="match status" value="1"/>
</dbReference>
<dbReference type="FunFam" id="2.40.110.10:FF:000075">
    <property type="entry name" value="Acyl-coenzyme A oxidase"/>
    <property type="match status" value="1"/>
</dbReference>
<dbReference type="GO" id="GO:0001676">
    <property type="term" value="P:long-chain fatty acid metabolic process"/>
    <property type="evidence" value="ECO:0007669"/>
    <property type="project" value="TreeGrafter"/>
</dbReference>
<dbReference type="EMBL" id="GCHU01022874">
    <property type="protein sequence ID" value="JAG85763.1"/>
    <property type="molecule type" value="Transcribed_RNA"/>
</dbReference>
<feature type="binding site" evidence="12">
    <location>
        <position position="174"/>
    </location>
    <ligand>
        <name>FAD</name>
        <dbReference type="ChEBI" id="CHEBI:57692"/>
    </ligand>
</feature>
<keyword evidence="4 10" id="KW-0285">Flavoprotein</keyword>
<evidence type="ECO:0000256" key="2">
    <source>
        <dbReference type="ARBA" id="ARBA00004275"/>
    </source>
</evidence>
<dbReference type="Pfam" id="PF22924">
    <property type="entry name" value="ACOX_C_alpha1"/>
    <property type="match status" value="1"/>
</dbReference>
<dbReference type="InterPro" id="IPR012258">
    <property type="entry name" value="Acyl-CoA_oxidase"/>
</dbReference>
<dbReference type="InterPro" id="IPR046373">
    <property type="entry name" value="Acyl-CoA_Oxase/DH_mid-dom_sf"/>
</dbReference>
<name>A0A0C9S4N3_9CONI</name>
<dbReference type="InterPro" id="IPR009100">
    <property type="entry name" value="AcylCoA_DH/oxidase_NM_dom_sf"/>
</dbReference>
<dbReference type="Gene3D" id="1.10.540.10">
    <property type="entry name" value="Acyl-CoA dehydrogenase/oxidase, N-terminal domain"/>
    <property type="match status" value="1"/>
</dbReference>
<dbReference type="InterPro" id="IPR002655">
    <property type="entry name" value="Acyl-CoA_oxidase_C"/>
</dbReference>
<keyword evidence="9" id="KW-0576">Peroxisome</keyword>
<dbReference type="AlphaFoldDB" id="A0A0C9S4N3"/>
<dbReference type="GO" id="GO:0005504">
    <property type="term" value="F:fatty acid binding"/>
    <property type="evidence" value="ECO:0007669"/>
    <property type="project" value="TreeGrafter"/>
</dbReference>
<feature type="domain" description="Acyl-CoA oxidase C-alpha1" evidence="15">
    <location>
        <begin position="274"/>
        <end position="435"/>
    </location>
</feature>
<dbReference type="InterPro" id="IPR037069">
    <property type="entry name" value="AcylCoA_DH/ox_N_sf"/>
</dbReference>
<dbReference type="InterPro" id="IPR055060">
    <property type="entry name" value="ACOX_C_alpha1"/>
</dbReference>
<evidence type="ECO:0000256" key="1">
    <source>
        <dbReference type="ARBA" id="ARBA00001974"/>
    </source>
</evidence>
<comment type="subcellular location">
    <subcellularLocation>
        <location evidence="2">Peroxisome</location>
    </subcellularLocation>
</comment>
<evidence type="ECO:0000256" key="12">
    <source>
        <dbReference type="PIRSR" id="PIRSR000168-2"/>
    </source>
</evidence>
<evidence type="ECO:0000256" key="7">
    <source>
        <dbReference type="ARBA" id="ARBA00023002"/>
    </source>
</evidence>
<dbReference type="InterPro" id="IPR036250">
    <property type="entry name" value="AcylCo_DH-like_C"/>
</dbReference>
<feature type="domain" description="Acyl-CoA oxidase C-terminal" evidence="13">
    <location>
        <begin position="476"/>
        <end position="651"/>
    </location>
</feature>
<evidence type="ECO:0000256" key="6">
    <source>
        <dbReference type="ARBA" id="ARBA00022832"/>
    </source>
</evidence>
<proteinExistence type="inferred from homology"/>
<evidence type="ECO:0000256" key="5">
    <source>
        <dbReference type="ARBA" id="ARBA00022827"/>
    </source>
</evidence>
<dbReference type="Gene3D" id="2.40.110.10">
    <property type="entry name" value="Butyryl-CoA Dehydrogenase, subunit A, domain 2"/>
    <property type="match status" value="1"/>
</dbReference>
<dbReference type="GO" id="GO:0033540">
    <property type="term" value="P:fatty acid beta-oxidation using acyl-CoA oxidase"/>
    <property type="evidence" value="ECO:0007669"/>
    <property type="project" value="TreeGrafter"/>
</dbReference>
<dbReference type="GO" id="GO:0003997">
    <property type="term" value="F:acyl-CoA oxidase activity"/>
    <property type="evidence" value="ECO:0007669"/>
    <property type="project" value="InterPro"/>
</dbReference>